<comment type="caution">
    <text evidence="1">The sequence shown here is derived from an EMBL/GenBank/DDBJ whole genome shotgun (WGS) entry which is preliminary data.</text>
</comment>
<accession>A0ACC2PG66</accession>
<reference evidence="1" key="1">
    <citation type="submission" date="2023-04" db="EMBL/GenBank/DDBJ databases">
        <title>A chromosome-level genome assembly of the parasitoid wasp Eretmocerus hayati.</title>
        <authorList>
            <person name="Zhong Y."/>
            <person name="Liu S."/>
            <person name="Liu Y."/>
        </authorList>
    </citation>
    <scope>NUCLEOTIDE SEQUENCE</scope>
    <source>
        <strain evidence="1">ZJU_SS_LIU_2023</strain>
    </source>
</reference>
<evidence type="ECO:0000313" key="1">
    <source>
        <dbReference type="EMBL" id="KAJ8682415.1"/>
    </source>
</evidence>
<organism evidence="1 2">
    <name type="scientific">Eretmocerus hayati</name>
    <dbReference type="NCBI Taxonomy" id="131215"/>
    <lineage>
        <taxon>Eukaryota</taxon>
        <taxon>Metazoa</taxon>
        <taxon>Ecdysozoa</taxon>
        <taxon>Arthropoda</taxon>
        <taxon>Hexapoda</taxon>
        <taxon>Insecta</taxon>
        <taxon>Pterygota</taxon>
        <taxon>Neoptera</taxon>
        <taxon>Endopterygota</taxon>
        <taxon>Hymenoptera</taxon>
        <taxon>Apocrita</taxon>
        <taxon>Proctotrupomorpha</taxon>
        <taxon>Chalcidoidea</taxon>
        <taxon>Aphelinidae</taxon>
        <taxon>Aphelininae</taxon>
        <taxon>Eretmocerus</taxon>
    </lineage>
</organism>
<protein>
    <submittedName>
        <fullName evidence="1">Uncharacterized protein</fullName>
    </submittedName>
</protein>
<keyword evidence="2" id="KW-1185">Reference proteome</keyword>
<name>A0ACC2PG66_9HYME</name>
<proteinExistence type="predicted"/>
<sequence>MEKLLPISIVTVLMVIWPISGEAEVPMDHLFNYIRDKMSVFKVNIIAPTFRDRSPLANGIVHETNKNFISNNLNYDNLTLIQDPVLLEDRMKIYGFEKIFERNALTMGIIECKNGSSVMRDMFTMLKYFHALNPLTRGKYILNLITKERVNLTSFFQRAWSQDFLDLTVLEWYQDSSIRPVRAIMIRNSTTVERVIAHSFNPFNDTISREALTRHTVIFPNKVQNLHQFPLTVMTSSYVDAFASDESFTEELCWYLNCTIRNIQKEESQEWLDLSNGKGETRKLGNDIPEIVYDLELSFFSLTYLLRESRLEDFREIHLMAVYIPVTTEDHFYLRRRKTYELIVSHAALVTFGSLVFTAWIFAMWAYLLGFKERNWSFLNILTAQMGGSIERRGRMKLSEMIFQMSIYVATFIIVTFGADHMFGIFILRPTLPEITTLQELAESNVDLVINQDDYILQELQASMIIDDSNLSKILNRTRTHKLPKGFLDFCEQTRSNSFPVDESINLCTVRSDLDVDNVQSDKIWRIDKIRDPLSKIWGILKLERISFYKDTLEALVCKFAEIGLVKKWQDGYNPWEFKVPDEADHSIPESEKDEKVPLQDQLHPTLFIGYILGTCVLVFELIWKRFIEKTEFGRLISAFYRDMHLGPVTRRVETGDPILVVPKILKFKVVPWKFDAAPTQDLTCKIHAAENNVNRVEQGIAEIHQH</sequence>
<dbReference type="Proteomes" id="UP001239111">
    <property type="component" value="Chromosome 1"/>
</dbReference>
<dbReference type="EMBL" id="CM056741">
    <property type="protein sequence ID" value="KAJ8682415.1"/>
    <property type="molecule type" value="Genomic_DNA"/>
</dbReference>
<evidence type="ECO:0000313" key="2">
    <source>
        <dbReference type="Proteomes" id="UP001239111"/>
    </source>
</evidence>
<gene>
    <name evidence="1" type="ORF">QAD02_018207</name>
</gene>